<evidence type="ECO:0000256" key="4">
    <source>
        <dbReference type="ARBA" id="ARBA00023027"/>
    </source>
</evidence>
<organism evidence="11 12">
    <name type="scientific">Candidatus Raskinella chloraquaticus</name>
    <dbReference type="NCBI Taxonomy" id="1951219"/>
    <lineage>
        <taxon>Bacteria</taxon>
        <taxon>Pseudomonadati</taxon>
        <taxon>Pseudomonadota</taxon>
        <taxon>Alphaproteobacteria</taxon>
        <taxon>Hyphomicrobiales</taxon>
        <taxon>Phreatobacteraceae</taxon>
        <taxon>Candidatus Raskinella</taxon>
    </lineage>
</organism>
<dbReference type="Gene3D" id="3.90.110.10">
    <property type="entry name" value="Lactate dehydrogenase/glycoside hydrolase, family 4, C-terminal"/>
    <property type="match status" value="1"/>
</dbReference>
<comment type="similarity">
    <text evidence="5">Belongs to the LDH/MDH superfamily. MDH type 3 family.</text>
</comment>
<dbReference type="InterPro" id="IPR011275">
    <property type="entry name" value="Malate_DH_type3"/>
</dbReference>
<comment type="function">
    <text evidence="1 5">Catalyzes the reversible oxidation of malate to oxaloacetate.</text>
</comment>
<dbReference type="CDD" id="cd01339">
    <property type="entry name" value="LDH-like_MDH"/>
    <property type="match status" value="1"/>
</dbReference>
<dbReference type="InterPro" id="IPR036291">
    <property type="entry name" value="NAD(P)-bd_dom_sf"/>
</dbReference>
<reference evidence="11 12" key="1">
    <citation type="journal article" date="2017" name="Water Res.">
        <title>Comammox in drinking water systems.</title>
        <authorList>
            <person name="Wang Y."/>
            <person name="Ma L."/>
            <person name="Mao Y."/>
            <person name="Jiang X."/>
            <person name="Xia Y."/>
            <person name="Yu K."/>
            <person name="Li B."/>
            <person name="Zhang T."/>
        </authorList>
    </citation>
    <scope>NUCLEOTIDE SEQUENCE [LARGE SCALE GENOMIC DNA]</scope>
    <source>
        <strain evidence="11">SG_bin8</strain>
    </source>
</reference>
<evidence type="ECO:0000313" key="12">
    <source>
        <dbReference type="Proteomes" id="UP000192872"/>
    </source>
</evidence>
<dbReference type="RefSeq" id="WP_376800281.1">
    <property type="nucleotide sequence ID" value="NZ_DBNB01000037.1"/>
</dbReference>
<dbReference type="EMBL" id="LWDL01000009">
    <property type="protein sequence ID" value="OQW53370.1"/>
    <property type="molecule type" value="Genomic_DNA"/>
</dbReference>
<dbReference type="Pfam" id="PF00056">
    <property type="entry name" value="Ldh_1_N"/>
    <property type="match status" value="1"/>
</dbReference>
<dbReference type="PANTHER" id="PTHR43128:SF16">
    <property type="entry name" value="L-LACTATE DEHYDROGENASE"/>
    <property type="match status" value="1"/>
</dbReference>
<dbReference type="HAMAP" id="MF_00487">
    <property type="entry name" value="Malate_dehydrog_3"/>
    <property type="match status" value="1"/>
</dbReference>
<feature type="active site" description="Proton acceptor" evidence="5 6">
    <location>
        <position position="176"/>
    </location>
</feature>
<dbReference type="Gene3D" id="3.40.50.720">
    <property type="entry name" value="NAD(P)-binding Rossmann-like Domain"/>
    <property type="match status" value="1"/>
</dbReference>
<dbReference type="InterPro" id="IPR001557">
    <property type="entry name" value="L-lactate/malate_DH"/>
</dbReference>
<dbReference type="STRING" id="1827387.A4S15_05090"/>
<dbReference type="Proteomes" id="UP000192872">
    <property type="component" value="Unassembled WGS sequence"/>
</dbReference>
<comment type="catalytic activity">
    <reaction evidence="5">
        <text>(S)-malate + NAD(+) = oxaloacetate + NADH + H(+)</text>
        <dbReference type="Rhea" id="RHEA:21432"/>
        <dbReference type="ChEBI" id="CHEBI:15378"/>
        <dbReference type="ChEBI" id="CHEBI:15589"/>
        <dbReference type="ChEBI" id="CHEBI:16452"/>
        <dbReference type="ChEBI" id="CHEBI:57540"/>
        <dbReference type="ChEBI" id="CHEBI:57945"/>
        <dbReference type="EC" id="1.1.1.37"/>
    </reaction>
</comment>
<dbReference type="GO" id="GO:0006089">
    <property type="term" value="P:lactate metabolic process"/>
    <property type="evidence" value="ECO:0007669"/>
    <property type="project" value="TreeGrafter"/>
</dbReference>
<feature type="binding site" evidence="5 7">
    <location>
        <position position="89"/>
    </location>
    <ligand>
        <name>substrate</name>
    </ligand>
</feature>
<dbReference type="GO" id="GO:0030060">
    <property type="term" value="F:L-malate dehydrogenase (NAD+) activity"/>
    <property type="evidence" value="ECO:0007669"/>
    <property type="project" value="UniProtKB-UniRule"/>
</dbReference>
<comment type="caution">
    <text evidence="11">The sequence shown here is derived from an EMBL/GenBank/DDBJ whole genome shotgun (WGS) entry which is preliminary data.</text>
</comment>
<keyword evidence="3 5" id="KW-0560">Oxidoreductase</keyword>
<dbReference type="InterPro" id="IPR015955">
    <property type="entry name" value="Lactate_DH/Glyco_Ohase_4_C"/>
</dbReference>
<dbReference type="PRINTS" id="PR00086">
    <property type="entry name" value="LLDHDRGNASE"/>
</dbReference>
<dbReference type="SUPFAM" id="SSF51735">
    <property type="entry name" value="NAD(P)-binding Rossmann-fold domains"/>
    <property type="match status" value="1"/>
</dbReference>
<dbReference type="NCBIfam" id="NF004863">
    <property type="entry name" value="PRK06223.1"/>
    <property type="match status" value="1"/>
</dbReference>
<dbReference type="NCBIfam" id="TIGR01763">
    <property type="entry name" value="MalateDH_bact"/>
    <property type="match status" value="1"/>
</dbReference>
<accession>A0A1W9I174</accession>
<feature type="binding site" evidence="5 8">
    <location>
        <position position="34"/>
    </location>
    <ligand>
        <name>NAD(+)</name>
        <dbReference type="ChEBI" id="CHEBI:57540"/>
    </ligand>
</feature>
<sequence length="321" mass="34418">MARKKIALIGSGQIGGTLAHLIGLKELGDVVMFDIAEGIPQGKGLDLAESSPVDGFDARYSGTQDYKDIAGADVIIVTAGVPRKPGMSRDDLVSINLKVMEAVGNGIKTYAPKAFVICITNPLDAMVWALQKFSGLKPNKIVGMAGVLDSARFRYFLAEEFQVSVEDVTAFVLGGHGDDMVPLVRYSTVAGIPLPDLIKLRWITQERLDAIVERTRKGGGEIVNLLKTGSAFYAPAASAIAMAESYLKDKKRVLPCAAYLKGQFGVRDMFVGVPVVIGAKGVERVIKIRLKKDEQEMFAKSVASVTSLIDACKTVNPALKS</sequence>
<proteinExistence type="inferred from homology"/>
<feature type="binding site" evidence="5 8">
    <location>
        <begin position="119"/>
        <end position="121"/>
    </location>
    <ligand>
        <name>NAD(+)</name>
        <dbReference type="ChEBI" id="CHEBI:57540"/>
    </ligand>
</feature>
<dbReference type="SUPFAM" id="SSF56327">
    <property type="entry name" value="LDH C-terminal domain-like"/>
    <property type="match status" value="1"/>
</dbReference>
<evidence type="ECO:0000256" key="3">
    <source>
        <dbReference type="ARBA" id="ARBA00023002"/>
    </source>
</evidence>
<feature type="domain" description="Lactate/malate dehydrogenase C-terminal" evidence="10">
    <location>
        <begin position="148"/>
        <end position="311"/>
    </location>
</feature>
<dbReference type="InterPro" id="IPR022383">
    <property type="entry name" value="Lactate/malate_DH_C"/>
</dbReference>
<evidence type="ECO:0000256" key="6">
    <source>
        <dbReference type="PIRSR" id="PIRSR000102-1"/>
    </source>
</evidence>
<evidence type="ECO:0000256" key="8">
    <source>
        <dbReference type="PIRSR" id="PIRSR000102-3"/>
    </source>
</evidence>
<feature type="binding site" evidence="5 7">
    <location>
        <position position="121"/>
    </location>
    <ligand>
        <name>substrate</name>
    </ligand>
</feature>
<feature type="binding site" evidence="5 8">
    <location>
        <position position="96"/>
    </location>
    <ligand>
        <name>NAD(+)</name>
        <dbReference type="ChEBI" id="CHEBI:57540"/>
    </ligand>
</feature>
<feature type="binding site" evidence="5 7">
    <location>
        <position position="152"/>
    </location>
    <ligand>
        <name>substrate</name>
    </ligand>
</feature>
<gene>
    <name evidence="5" type="primary">mdh</name>
    <name evidence="11" type="ORF">A4S15_05090</name>
</gene>
<evidence type="ECO:0000256" key="2">
    <source>
        <dbReference type="ARBA" id="ARBA00022532"/>
    </source>
</evidence>
<dbReference type="FunFam" id="3.90.110.10:FF:000004">
    <property type="entry name" value="Malate dehydrogenase"/>
    <property type="match status" value="1"/>
</dbReference>
<feature type="binding site" evidence="5 7">
    <location>
        <position position="83"/>
    </location>
    <ligand>
        <name>substrate</name>
    </ligand>
</feature>
<keyword evidence="2 5" id="KW-0816">Tricarboxylic acid cycle</keyword>
<keyword evidence="4 5" id="KW-0520">NAD</keyword>
<evidence type="ECO:0000313" key="11">
    <source>
        <dbReference type="EMBL" id="OQW53370.1"/>
    </source>
</evidence>
<dbReference type="InterPro" id="IPR001236">
    <property type="entry name" value="Lactate/malate_DH_N"/>
</dbReference>
<protein>
    <recommendedName>
        <fullName evidence="5">Malate dehydrogenase</fullName>
        <ecNumber evidence="5">1.1.1.37</ecNumber>
    </recommendedName>
</protein>
<dbReference type="Pfam" id="PF02866">
    <property type="entry name" value="Ldh_1_C"/>
    <property type="match status" value="1"/>
</dbReference>
<evidence type="ECO:0000259" key="10">
    <source>
        <dbReference type="Pfam" id="PF02866"/>
    </source>
</evidence>
<evidence type="ECO:0000256" key="1">
    <source>
        <dbReference type="ARBA" id="ARBA00003966"/>
    </source>
</evidence>
<dbReference type="GO" id="GO:0004459">
    <property type="term" value="F:L-lactate dehydrogenase (NAD+) activity"/>
    <property type="evidence" value="ECO:0007669"/>
    <property type="project" value="TreeGrafter"/>
</dbReference>
<evidence type="ECO:0000259" key="9">
    <source>
        <dbReference type="Pfam" id="PF00056"/>
    </source>
</evidence>
<dbReference type="PANTHER" id="PTHR43128">
    <property type="entry name" value="L-2-HYDROXYCARBOXYLATE DEHYDROGENASE (NAD(P)(+))"/>
    <property type="match status" value="1"/>
</dbReference>
<dbReference type="FunFam" id="3.40.50.720:FF:000018">
    <property type="entry name" value="Malate dehydrogenase"/>
    <property type="match status" value="1"/>
</dbReference>
<evidence type="ECO:0000256" key="5">
    <source>
        <dbReference type="HAMAP-Rule" id="MF_00487"/>
    </source>
</evidence>
<feature type="domain" description="Lactate/malate dehydrogenase N-terminal" evidence="9">
    <location>
        <begin position="5"/>
        <end position="143"/>
    </location>
</feature>
<dbReference type="AlphaFoldDB" id="A0A1W9I174"/>
<dbReference type="GO" id="GO:0006099">
    <property type="term" value="P:tricarboxylic acid cycle"/>
    <property type="evidence" value="ECO:0007669"/>
    <property type="project" value="UniProtKB-UniRule"/>
</dbReference>
<feature type="binding site" evidence="5 8">
    <location>
        <begin position="10"/>
        <end position="15"/>
    </location>
    <ligand>
        <name>NAD(+)</name>
        <dbReference type="ChEBI" id="CHEBI:57540"/>
    </ligand>
</feature>
<name>A0A1W9I174_9HYPH</name>
<dbReference type="EC" id="1.1.1.37" evidence="5"/>
<dbReference type="PIRSF" id="PIRSF000102">
    <property type="entry name" value="Lac_mal_DH"/>
    <property type="match status" value="1"/>
</dbReference>
<evidence type="ECO:0000256" key="7">
    <source>
        <dbReference type="PIRSR" id="PIRSR000102-2"/>
    </source>
</evidence>